<dbReference type="OrthoDB" id="2442374at2759"/>
<comment type="caution">
    <text evidence="1">The sequence shown here is derived from an EMBL/GenBank/DDBJ whole genome shotgun (WGS) entry which is preliminary data.</text>
</comment>
<gene>
    <name evidence="1" type="ORF">DERYTH_LOCUS9633</name>
</gene>
<name>A0A9N9DLD6_9GLOM</name>
<dbReference type="AlphaFoldDB" id="A0A9N9DLD6"/>
<dbReference type="EMBL" id="CAJVPY010005320">
    <property type="protein sequence ID" value="CAG8640608.1"/>
    <property type="molecule type" value="Genomic_DNA"/>
</dbReference>
<sequence>NEDSINVNSGMTASFLNKRQKAIILNQNYWEFVDLLKKTRREKGMSESFESHDSSKIFEMFSQPISNYFNKEVFEGLMEPEQLQKKWRIFKAALNI</sequence>
<organism evidence="1 2">
    <name type="scientific">Dentiscutata erythropus</name>
    <dbReference type="NCBI Taxonomy" id="1348616"/>
    <lineage>
        <taxon>Eukaryota</taxon>
        <taxon>Fungi</taxon>
        <taxon>Fungi incertae sedis</taxon>
        <taxon>Mucoromycota</taxon>
        <taxon>Glomeromycotina</taxon>
        <taxon>Glomeromycetes</taxon>
        <taxon>Diversisporales</taxon>
        <taxon>Gigasporaceae</taxon>
        <taxon>Dentiscutata</taxon>
    </lineage>
</organism>
<protein>
    <submittedName>
        <fullName evidence="1">2567_t:CDS:1</fullName>
    </submittedName>
</protein>
<feature type="non-terminal residue" evidence="1">
    <location>
        <position position="1"/>
    </location>
</feature>
<evidence type="ECO:0000313" key="2">
    <source>
        <dbReference type="Proteomes" id="UP000789405"/>
    </source>
</evidence>
<dbReference type="Proteomes" id="UP000789405">
    <property type="component" value="Unassembled WGS sequence"/>
</dbReference>
<evidence type="ECO:0000313" key="1">
    <source>
        <dbReference type="EMBL" id="CAG8640608.1"/>
    </source>
</evidence>
<keyword evidence="2" id="KW-1185">Reference proteome</keyword>
<accession>A0A9N9DLD6</accession>
<reference evidence="1" key="1">
    <citation type="submission" date="2021-06" db="EMBL/GenBank/DDBJ databases">
        <authorList>
            <person name="Kallberg Y."/>
            <person name="Tangrot J."/>
            <person name="Rosling A."/>
        </authorList>
    </citation>
    <scope>NUCLEOTIDE SEQUENCE</scope>
    <source>
        <strain evidence="1">MA453B</strain>
    </source>
</reference>
<proteinExistence type="predicted"/>